<gene>
    <name evidence="5" type="ORF">AKJ31_15305</name>
</gene>
<dbReference type="OrthoDB" id="5872771at2"/>
<accession>A0A0M0HXR3</accession>
<dbReference type="AlphaFoldDB" id="A0A0M0HXR3"/>
<dbReference type="GO" id="GO:0006935">
    <property type="term" value="P:chemotaxis"/>
    <property type="evidence" value="ECO:0007669"/>
    <property type="project" value="UniProtKB-ARBA"/>
</dbReference>
<comment type="subcellular location">
    <subcellularLocation>
        <location evidence="1">Membrane</location>
    </subcellularLocation>
</comment>
<organism evidence="5 6">
    <name type="scientific">Vibrio hepatarius</name>
    <dbReference type="NCBI Taxonomy" id="171383"/>
    <lineage>
        <taxon>Bacteria</taxon>
        <taxon>Pseudomonadati</taxon>
        <taxon>Pseudomonadota</taxon>
        <taxon>Gammaproteobacteria</taxon>
        <taxon>Vibrionales</taxon>
        <taxon>Vibrionaceae</taxon>
        <taxon>Vibrio</taxon>
        <taxon>Vibrio oreintalis group</taxon>
    </lineage>
</organism>
<evidence type="ECO:0000256" key="2">
    <source>
        <dbReference type="ARBA" id="ARBA00023224"/>
    </source>
</evidence>
<dbReference type="PROSITE" id="PS50111">
    <property type="entry name" value="CHEMOTAXIS_TRANSDUC_2"/>
    <property type="match status" value="1"/>
</dbReference>
<name>A0A0M0HXR3_9VIBR</name>
<dbReference type="PANTHER" id="PTHR32089">
    <property type="entry name" value="METHYL-ACCEPTING CHEMOTAXIS PROTEIN MCPB"/>
    <property type="match status" value="1"/>
</dbReference>
<evidence type="ECO:0000313" key="5">
    <source>
        <dbReference type="EMBL" id="KOO06642.1"/>
    </source>
</evidence>
<keyword evidence="6" id="KW-1185">Reference proteome</keyword>
<dbReference type="Pfam" id="PF00015">
    <property type="entry name" value="MCPsignal"/>
    <property type="match status" value="1"/>
</dbReference>
<feature type="domain" description="Methyl-accepting transducer" evidence="4">
    <location>
        <begin position="35"/>
        <end position="271"/>
    </location>
</feature>
<protein>
    <submittedName>
        <fullName evidence="5">Chemotaxis protein</fullName>
    </submittedName>
</protein>
<dbReference type="SUPFAM" id="SSF58104">
    <property type="entry name" value="Methyl-accepting chemotaxis protein (MCP) signaling domain"/>
    <property type="match status" value="1"/>
</dbReference>
<dbReference type="GO" id="GO:0007165">
    <property type="term" value="P:signal transduction"/>
    <property type="evidence" value="ECO:0007669"/>
    <property type="project" value="UniProtKB-KW"/>
</dbReference>
<comment type="caution">
    <text evidence="5">The sequence shown here is derived from an EMBL/GenBank/DDBJ whole genome shotgun (WGS) entry which is preliminary data.</text>
</comment>
<evidence type="ECO:0000313" key="6">
    <source>
        <dbReference type="Proteomes" id="UP000037530"/>
    </source>
</evidence>
<dbReference type="GO" id="GO:0016020">
    <property type="term" value="C:membrane"/>
    <property type="evidence" value="ECO:0007669"/>
    <property type="project" value="UniProtKB-SubCell"/>
</dbReference>
<evidence type="ECO:0000259" key="4">
    <source>
        <dbReference type="PROSITE" id="PS50111"/>
    </source>
</evidence>
<keyword evidence="2 3" id="KW-0807">Transducer</keyword>
<dbReference type="PATRIC" id="fig|171383.3.peg.3133"/>
<sequence length="311" mass="34365">MIRLFKSPPKEPRVSITPERLAELEAIEAQYQQLVMDNPLSHAEQIESNAGNVQKASSNRMDAITQSSQRIEEFIQQSNDIESLSHDSFTATTETVSTASQSIEKLYGLLEQINDSKKQLFEFTQLLTSLEQNNQNIGQLVESIKGIAAQTNLLALNAAIEAARAGEHGRGFAVVADEVRLLANTATHSAESINNEMKTIMATSSLIIEKQKEVSDVINYSSEIADETVNSTEKLISMANQSQSAVEHVIQKVRKQLEESHIIQSHMQRLVEDTRTALSLSGANHELAKRIAQALRTLKTTPNDESIVEAE</sequence>
<dbReference type="RefSeq" id="WP_053409981.1">
    <property type="nucleotide sequence ID" value="NZ_DAIPHI010000090.1"/>
</dbReference>
<evidence type="ECO:0000256" key="3">
    <source>
        <dbReference type="PROSITE-ProRule" id="PRU00284"/>
    </source>
</evidence>
<reference evidence="6" key="1">
    <citation type="submission" date="2015-08" db="EMBL/GenBank/DDBJ databases">
        <title>Vibrio galatheae sp. nov., a novel member of the Vibrionaceae family isolated from the Solomon Islands.</title>
        <authorList>
            <person name="Giubergia S."/>
            <person name="Machado H."/>
            <person name="Mateiu R.V."/>
            <person name="Gram L."/>
        </authorList>
    </citation>
    <scope>NUCLEOTIDE SEQUENCE [LARGE SCALE GENOMIC DNA]</scope>
    <source>
        <strain evidence="6">DSM 19134</strain>
    </source>
</reference>
<proteinExistence type="predicted"/>
<dbReference type="PANTHER" id="PTHR32089:SF112">
    <property type="entry name" value="LYSOZYME-LIKE PROTEIN-RELATED"/>
    <property type="match status" value="1"/>
</dbReference>
<dbReference type="EMBL" id="LHPI01000016">
    <property type="protein sequence ID" value="KOO06642.1"/>
    <property type="molecule type" value="Genomic_DNA"/>
</dbReference>
<dbReference type="STRING" id="171383.AKJ31_15305"/>
<dbReference type="Gene3D" id="1.10.287.950">
    <property type="entry name" value="Methyl-accepting chemotaxis protein"/>
    <property type="match status" value="1"/>
</dbReference>
<dbReference type="Proteomes" id="UP000037530">
    <property type="component" value="Unassembled WGS sequence"/>
</dbReference>
<evidence type="ECO:0000256" key="1">
    <source>
        <dbReference type="ARBA" id="ARBA00004370"/>
    </source>
</evidence>
<dbReference type="SMART" id="SM00283">
    <property type="entry name" value="MA"/>
    <property type="match status" value="1"/>
</dbReference>
<dbReference type="InterPro" id="IPR004089">
    <property type="entry name" value="MCPsignal_dom"/>
</dbReference>